<comment type="caution">
    <text evidence="1">The sequence shown here is derived from an EMBL/GenBank/DDBJ whole genome shotgun (WGS) entry which is preliminary data.</text>
</comment>
<dbReference type="GO" id="GO:0016705">
    <property type="term" value="F:oxidoreductase activity, acting on paired donors, with incorporation or reduction of molecular oxygen"/>
    <property type="evidence" value="ECO:0007669"/>
    <property type="project" value="InterPro"/>
</dbReference>
<keyword evidence="2" id="KW-1185">Reference proteome</keyword>
<gene>
    <name evidence="1" type="ORF">LX83_003051</name>
</gene>
<evidence type="ECO:0000313" key="2">
    <source>
        <dbReference type="Proteomes" id="UP001206128"/>
    </source>
</evidence>
<dbReference type="PANTHER" id="PTHR30137:SF18">
    <property type="entry name" value="CONSERVED PROTEIN"/>
    <property type="match status" value="1"/>
</dbReference>
<dbReference type="EMBL" id="JAMTCK010000006">
    <property type="protein sequence ID" value="MCP2166192.1"/>
    <property type="molecule type" value="Genomic_DNA"/>
</dbReference>
<accession>A0AAE3KGS1</accession>
<dbReference type="InterPro" id="IPR036661">
    <property type="entry name" value="Luciferase-like_sf"/>
</dbReference>
<evidence type="ECO:0000313" key="1">
    <source>
        <dbReference type="EMBL" id="MCP2166192.1"/>
    </source>
</evidence>
<dbReference type="Gene3D" id="3.20.20.30">
    <property type="entry name" value="Luciferase-like domain"/>
    <property type="match status" value="1"/>
</dbReference>
<dbReference type="AlphaFoldDB" id="A0AAE3KGS1"/>
<protein>
    <submittedName>
        <fullName evidence="1">F420-dependent oxidoreductase, MSMEG_4141 family</fullName>
    </submittedName>
</protein>
<dbReference type="GO" id="GO:0005829">
    <property type="term" value="C:cytosol"/>
    <property type="evidence" value="ECO:0007669"/>
    <property type="project" value="TreeGrafter"/>
</dbReference>
<dbReference type="Proteomes" id="UP001206128">
    <property type="component" value="Unassembled WGS sequence"/>
</dbReference>
<dbReference type="NCBIfam" id="TIGR03620">
    <property type="entry name" value="F420_MSMEG_4141"/>
    <property type="match status" value="1"/>
</dbReference>
<dbReference type="RefSeq" id="WP_253771796.1">
    <property type="nucleotide sequence ID" value="NZ_JAMTCK010000006.1"/>
</dbReference>
<dbReference type="SUPFAM" id="SSF51679">
    <property type="entry name" value="Bacterial luciferase-like"/>
    <property type="match status" value="1"/>
</dbReference>
<dbReference type="InterPro" id="IPR019922">
    <property type="entry name" value="Lucif-like_OxRdatse_MSMEG_4141"/>
</dbReference>
<dbReference type="InterPro" id="IPR050766">
    <property type="entry name" value="Bact_Lucif_Oxidored"/>
</dbReference>
<sequence>MAVDVGRVGVWATGPHWGGSAGQEAVAELEELGYGAFWLGGSPSGDLRQVAELLAATKAMPVATGIVNVWQDAADVVAASYNRVVANHPNRFLLGIGAGHPQATAEYTRPYDKLVNYLDTLDAADPPVPADHRVLAALGPKVLHLASQRTAGAHPYLVNPEHTHRARTVLGPEPLLAPEQKVVLETDPDRARAIARAGVAMYLALTNYTNNFRRLGYTDEDFADGGSDRLIDGLVAWGDEAAVLARISEHHQAGADHVAIQVLTEDGNALAPLRRIANALFT</sequence>
<dbReference type="PANTHER" id="PTHR30137">
    <property type="entry name" value="LUCIFERASE-LIKE MONOOXYGENASE"/>
    <property type="match status" value="1"/>
</dbReference>
<reference evidence="1" key="1">
    <citation type="submission" date="2022-06" db="EMBL/GenBank/DDBJ databases">
        <title>Genomic Encyclopedia of Archaeal and Bacterial Type Strains, Phase II (KMG-II): from individual species to whole genera.</title>
        <authorList>
            <person name="Goeker M."/>
        </authorList>
    </citation>
    <scope>NUCLEOTIDE SEQUENCE</scope>
    <source>
        <strain evidence="1">DSM 43935</strain>
    </source>
</reference>
<organism evidence="1 2">
    <name type="scientific">Goodfellowiella coeruleoviolacea</name>
    <dbReference type="NCBI Taxonomy" id="334858"/>
    <lineage>
        <taxon>Bacteria</taxon>
        <taxon>Bacillati</taxon>
        <taxon>Actinomycetota</taxon>
        <taxon>Actinomycetes</taxon>
        <taxon>Pseudonocardiales</taxon>
        <taxon>Pseudonocardiaceae</taxon>
        <taxon>Goodfellowiella</taxon>
    </lineage>
</organism>
<proteinExistence type="predicted"/>
<name>A0AAE3KGS1_9PSEU</name>